<dbReference type="EMBL" id="JAVDWA010000001">
    <property type="protein sequence ID" value="MDR7072055.1"/>
    <property type="molecule type" value="Genomic_DNA"/>
</dbReference>
<dbReference type="RefSeq" id="WP_310257200.1">
    <property type="nucleotide sequence ID" value="NZ_JAVDWA010000001.1"/>
</dbReference>
<organism evidence="2 3">
    <name type="scientific">Fictibacillus barbaricus</name>
    <dbReference type="NCBI Taxonomy" id="182136"/>
    <lineage>
        <taxon>Bacteria</taxon>
        <taxon>Bacillati</taxon>
        <taxon>Bacillota</taxon>
        <taxon>Bacilli</taxon>
        <taxon>Bacillales</taxon>
        <taxon>Fictibacillaceae</taxon>
        <taxon>Fictibacillus</taxon>
    </lineage>
</organism>
<gene>
    <name evidence="2" type="ORF">J2X07_001030</name>
</gene>
<evidence type="ECO:0000256" key="1">
    <source>
        <dbReference type="SAM" id="MobiDB-lite"/>
    </source>
</evidence>
<comment type="caution">
    <text evidence="2">The sequence shown here is derived from an EMBL/GenBank/DDBJ whole genome shotgun (WGS) entry which is preliminary data.</text>
</comment>
<protein>
    <submittedName>
        <fullName evidence="2">Uncharacterized protein</fullName>
    </submittedName>
</protein>
<evidence type="ECO:0000313" key="3">
    <source>
        <dbReference type="Proteomes" id="UP001258181"/>
    </source>
</evidence>
<evidence type="ECO:0000313" key="2">
    <source>
        <dbReference type="EMBL" id="MDR7072055.1"/>
    </source>
</evidence>
<proteinExistence type="predicted"/>
<keyword evidence="3" id="KW-1185">Reference proteome</keyword>
<sequence>MKSVWYNNQKVCDLTPLEYEAICLLMPYWGLQIEEDGESISGALSTFMLGIQGLTPQKVKELNQLLRHTGISITTDDHVKCDQRFYVDFHSNHPMPLALNTPNKKLYYINPATSFQLPVQSGIHKGITLKRKDGPLFLAVQPSYEKQIAEWISYLVIQSFMRFSFESLSSISESTFLSCAEKVLNPINNSFAAVQVPDINNSSAIKPKAEKKTQPNKKPYVEKAEKVNNDVFYEKEKLSKSKILSGPKSNVPQIRPFSAKGTLITNSVPKLRDESQFIPPNAQPINPFKSKAAKHQPIRPFHTNSQNTQEKHVMRPFQKNQNTPSSDKEYTDNESTIFNNQRRDGK</sequence>
<reference evidence="2 3" key="1">
    <citation type="submission" date="2023-07" db="EMBL/GenBank/DDBJ databases">
        <title>Sorghum-associated microbial communities from plants grown in Nebraska, USA.</title>
        <authorList>
            <person name="Schachtman D."/>
        </authorList>
    </citation>
    <scope>NUCLEOTIDE SEQUENCE [LARGE SCALE GENOMIC DNA]</scope>
    <source>
        <strain evidence="2 3">BE211</strain>
    </source>
</reference>
<name>A0ABU1TXW7_9BACL</name>
<feature type="region of interest" description="Disordered" evidence="1">
    <location>
        <begin position="274"/>
        <end position="346"/>
    </location>
</feature>
<accession>A0ABU1TXW7</accession>
<dbReference type="Proteomes" id="UP001258181">
    <property type="component" value="Unassembled WGS sequence"/>
</dbReference>